<protein>
    <recommendedName>
        <fullName evidence="1">Thioesterase domain-containing protein</fullName>
    </recommendedName>
</protein>
<dbReference type="Pfam" id="PF03061">
    <property type="entry name" value="4HBT"/>
    <property type="match status" value="1"/>
</dbReference>
<name>A0A0F9P4H8_9ZZZZ</name>
<dbReference type="EMBL" id="LAZR01002840">
    <property type="protein sequence ID" value="KKN24974.1"/>
    <property type="molecule type" value="Genomic_DNA"/>
</dbReference>
<proteinExistence type="predicted"/>
<dbReference type="SUPFAM" id="SSF54637">
    <property type="entry name" value="Thioesterase/thiol ester dehydrase-isomerase"/>
    <property type="match status" value="1"/>
</dbReference>
<evidence type="ECO:0000259" key="1">
    <source>
        <dbReference type="Pfam" id="PF03061"/>
    </source>
</evidence>
<accession>A0A0F9P4H8</accession>
<dbReference type="Gene3D" id="3.10.129.10">
    <property type="entry name" value="Hotdog Thioesterase"/>
    <property type="match status" value="1"/>
</dbReference>
<dbReference type="AlphaFoldDB" id="A0A0F9P4H8"/>
<evidence type="ECO:0000313" key="2">
    <source>
        <dbReference type="EMBL" id="KKN24974.1"/>
    </source>
</evidence>
<organism evidence="2">
    <name type="scientific">marine sediment metagenome</name>
    <dbReference type="NCBI Taxonomy" id="412755"/>
    <lineage>
        <taxon>unclassified sequences</taxon>
        <taxon>metagenomes</taxon>
        <taxon>ecological metagenomes</taxon>
    </lineage>
</organism>
<comment type="caution">
    <text evidence="2">The sequence shown here is derived from an EMBL/GenBank/DDBJ whole genome shotgun (WGS) entry which is preliminary data.</text>
</comment>
<dbReference type="CDD" id="cd03443">
    <property type="entry name" value="PaaI_thioesterase"/>
    <property type="match status" value="1"/>
</dbReference>
<dbReference type="InterPro" id="IPR006683">
    <property type="entry name" value="Thioestr_dom"/>
</dbReference>
<sequence>MSCKPNGLQDEETAIYESNDAISSLWTVVLDNATLVSRFGRTIGRNMKTTAMLSAEVLQQFMDEQFPQSTITVDRADGGAVWVRQAIDNAHLRPGGTVSGPTMMATADCAAYLVILAHIGIVPLAVTTNLNINFLRKPSSDQAIEARATLIKLGKRLALSEVYLFSAGDSDPVAQSIVTYAIPAVG</sequence>
<reference evidence="2" key="1">
    <citation type="journal article" date="2015" name="Nature">
        <title>Complex archaea that bridge the gap between prokaryotes and eukaryotes.</title>
        <authorList>
            <person name="Spang A."/>
            <person name="Saw J.H."/>
            <person name="Jorgensen S.L."/>
            <person name="Zaremba-Niedzwiedzka K."/>
            <person name="Martijn J."/>
            <person name="Lind A.E."/>
            <person name="van Eijk R."/>
            <person name="Schleper C."/>
            <person name="Guy L."/>
            <person name="Ettema T.J."/>
        </authorList>
    </citation>
    <scope>NUCLEOTIDE SEQUENCE</scope>
</reference>
<feature type="domain" description="Thioesterase" evidence="1">
    <location>
        <begin position="95"/>
        <end position="169"/>
    </location>
</feature>
<gene>
    <name evidence="2" type="ORF">LCGC14_0889440</name>
</gene>
<dbReference type="InterPro" id="IPR029069">
    <property type="entry name" value="HotDog_dom_sf"/>
</dbReference>